<dbReference type="STRING" id="354355.SAMN05660816_01815"/>
<evidence type="ECO:0000313" key="2">
    <source>
        <dbReference type="EMBL" id="OQP54549.1"/>
    </source>
</evidence>
<organism evidence="2 3">
    <name type="scientific">Niastella yeongjuensis</name>
    <dbReference type="NCBI Taxonomy" id="354355"/>
    <lineage>
        <taxon>Bacteria</taxon>
        <taxon>Pseudomonadati</taxon>
        <taxon>Bacteroidota</taxon>
        <taxon>Chitinophagia</taxon>
        <taxon>Chitinophagales</taxon>
        <taxon>Chitinophagaceae</taxon>
        <taxon>Niastella</taxon>
    </lineage>
</organism>
<dbReference type="GO" id="GO:0003993">
    <property type="term" value="F:acid phosphatase activity"/>
    <property type="evidence" value="ECO:0007669"/>
    <property type="project" value="InterPro"/>
</dbReference>
<dbReference type="SUPFAM" id="SSF48317">
    <property type="entry name" value="Acid phosphatase/Vanadium-dependent haloperoxidase"/>
    <property type="match status" value="1"/>
</dbReference>
<dbReference type="SMART" id="SM00014">
    <property type="entry name" value="acidPPc"/>
    <property type="match status" value="1"/>
</dbReference>
<dbReference type="RefSeq" id="WP_165758799.1">
    <property type="nucleotide sequence ID" value="NZ_FOCZ01000003.1"/>
</dbReference>
<name>A0A1V9F818_9BACT</name>
<dbReference type="PRINTS" id="PR00483">
    <property type="entry name" value="BACPHPHTASE"/>
</dbReference>
<evidence type="ECO:0000259" key="1">
    <source>
        <dbReference type="SMART" id="SM00014"/>
    </source>
</evidence>
<dbReference type="AlphaFoldDB" id="A0A1V9F818"/>
<dbReference type="Gene3D" id="1.20.144.10">
    <property type="entry name" value="Phosphatidic acid phosphatase type 2/haloperoxidase"/>
    <property type="match status" value="1"/>
</dbReference>
<gene>
    <name evidence="2" type="ORF">A4H97_21505</name>
</gene>
<feature type="domain" description="Phosphatidic acid phosphatase type 2/haloperoxidase" evidence="1">
    <location>
        <begin position="175"/>
        <end position="281"/>
    </location>
</feature>
<dbReference type="GO" id="GO:0030288">
    <property type="term" value="C:outer membrane-bounded periplasmic space"/>
    <property type="evidence" value="ECO:0007669"/>
    <property type="project" value="InterPro"/>
</dbReference>
<protein>
    <recommendedName>
        <fullName evidence="1">Phosphatidic acid phosphatase type 2/haloperoxidase domain-containing protein</fullName>
    </recommendedName>
</protein>
<proteinExistence type="predicted"/>
<accession>A0A1V9F818</accession>
<dbReference type="EMBL" id="LVXG01000003">
    <property type="protein sequence ID" value="OQP54549.1"/>
    <property type="molecule type" value="Genomic_DNA"/>
</dbReference>
<dbReference type="Proteomes" id="UP000192610">
    <property type="component" value="Unassembled WGS sequence"/>
</dbReference>
<keyword evidence="3" id="KW-1185">Reference proteome</keyword>
<dbReference type="InterPro" id="IPR001011">
    <property type="entry name" value="Acid_Pase_classA_bac"/>
</dbReference>
<sequence length="307" mass="35898">MRYSLKPHKFLFSLILFPLVMLETTQAQKIPAMEPVNPAYKPIKDLSMVPTETRKQLDTIQFPWSEYSKGALSNALWRTAYLLPKDEAKLRELIKFPANSSDQTRAELDYLLKLQNTRNKQEIERAEYIANIGSWPNIINPLDSDYNENRQQLFYILSTATGQKINYGNYPGTTQLLMNCIQDIRVTEFRLKMHFKRPRPYHLEPALKPLTRINSPSFPSGHSLWSYTEAYLFGELIPGKRQEFIKTAAEVRWSRELMGIHYPSDNEASRVIGWYLLKYWYNNPQFVADMNKAKMEWASKKSLSQSK</sequence>
<dbReference type="InterPro" id="IPR036938">
    <property type="entry name" value="PAP2/HPO_sf"/>
</dbReference>
<comment type="caution">
    <text evidence="2">The sequence shown here is derived from an EMBL/GenBank/DDBJ whole genome shotgun (WGS) entry which is preliminary data.</text>
</comment>
<dbReference type="InterPro" id="IPR000326">
    <property type="entry name" value="PAP2/HPO"/>
</dbReference>
<dbReference type="Pfam" id="PF01569">
    <property type="entry name" value="PAP2"/>
    <property type="match status" value="1"/>
</dbReference>
<evidence type="ECO:0000313" key="3">
    <source>
        <dbReference type="Proteomes" id="UP000192610"/>
    </source>
</evidence>
<reference evidence="3" key="1">
    <citation type="submission" date="2016-04" db="EMBL/GenBank/DDBJ databases">
        <authorList>
            <person name="Chen L."/>
            <person name="Zhuang W."/>
            <person name="Wang G."/>
        </authorList>
    </citation>
    <scope>NUCLEOTIDE SEQUENCE [LARGE SCALE GENOMIC DNA]</scope>
    <source>
        <strain evidence="3">17621</strain>
    </source>
</reference>